<dbReference type="Gene3D" id="2.120.10.70">
    <property type="entry name" value="Fucose-specific lectin"/>
    <property type="match status" value="2"/>
</dbReference>
<protein>
    <recommendedName>
        <fullName evidence="2">PLL-like beta propeller domain-containing protein</fullName>
    </recommendedName>
</protein>
<feature type="region of interest" description="Disordered" evidence="1">
    <location>
        <begin position="45"/>
        <end position="69"/>
    </location>
</feature>
<dbReference type="InterPro" id="IPR058502">
    <property type="entry name" value="PLL-like_beta-prop"/>
</dbReference>
<comment type="caution">
    <text evidence="3">The sequence shown here is derived from an EMBL/GenBank/DDBJ whole genome shotgun (WGS) entry which is preliminary data.</text>
</comment>
<evidence type="ECO:0000256" key="1">
    <source>
        <dbReference type="SAM" id="MobiDB-lite"/>
    </source>
</evidence>
<dbReference type="SUPFAM" id="SSF89372">
    <property type="entry name" value="Fucose-specific lectin"/>
    <property type="match status" value="2"/>
</dbReference>
<dbReference type="AlphaFoldDB" id="A0A2W5ZC41"/>
<sequence>MQVLYGQPSTTVKYESEVQDVATSPSVGTFYGAIASSSYVDSMSEYNTTGSPQGTSGTNQTITRGGFDSQNIIAPSQPNNPFAPGNTTHTIDDTQIQAELKVQIAAHTLPAPARDGAGKLTTLYATYFPISVHITLHVSSGTEKSGVDFCAYHGTTSAPEAYYSVLPDFTTGGMATGCGGGTEFQNVMSVSSHEFAEVITDPEVGLATGAVGSPLAWYDVNNGENGDICNGINASVVGHDAVAYTVQKLWSNAQNACVTAPATPPPAPPAPFHPHGVGAPQVAVTPDGSTQLVFWSGSDGLLHEAWYTGNWNGPITFPQLGHLTSAPSVAVTRDGSTQLVFWQGPNRHLLEAWYAGSWNGPVDLTAAWGGAGLLASSPSVVPTADGEQLVFWRGIDGHLWEAWYTGRWNGPADFSTLGTLASSPSATITPDGSQQLVFWPGVDNRLTEVWFSGSWHGPVEFANLGLISSTPSVVVTPDGSTQLVFYRSPWGDLLESWYAGSWNGPLDLTSSSFGGKGTLTSSPSATVTPDGSSQLVFWQGPRQTLWESWYAGGAWHGPVDFSAG</sequence>
<proteinExistence type="predicted"/>
<organism evidence="3 4">
    <name type="scientific">Candidatus Aeolococcus gillhamiae</name>
    <dbReference type="NCBI Taxonomy" id="3127015"/>
    <lineage>
        <taxon>Bacteria</taxon>
        <taxon>Bacillati</taxon>
        <taxon>Candidatus Dormiibacterota</taxon>
        <taxon>Candidatus Dormibacteria</taxon>
        <taxon>Candidatus Aeolococcales</taxon>
        <taxon>Candidatus Aeolococcaceae</taxon>
        <taxon>Candidatus Aeolococcus</taxon>
    </lineage>
</organism>
<dbReference type="EMBL" id="QHBU01000151">
    <property type="protein sequence ID" value="PZR80475.1"/>
    <property type="molecule type" value="Genomic_DNA"/>
</dbReference>
<reference evidence="3 4" key="1">
    <citation type="journal article" date="2017" name="Nature">
        <title>Atmospheric trace gases support primary production in Antarctic desert surface soil.</title>
        <authorList>
            <person name="Ji M."/>
            <person name="Greening C."/>
            <person name="Vanwonterghem I."/>
            <person name="Carere C.R."/>
            <person name="Bay S.K."/>
            <person name="Steen J.A."/>
            <person name="Montgomery K."/>
            <person name="Lines T."/>
            <person name="Beardall J."/>
            <person name="van Dorst J."/>
            <person name="Snape I."/>
            <person name="Stott M.B."/>
            <person name="Hugenholtz P."/>
            <person name="Ferrari B.C."/>
        </authorList>
    </citation>
    <scope>NUCLEOTIDE SEQUENCE [LARGE SCALE GENOMIC DNA]</scope>
    <source>
        <strain evidence="3">RRmetagenome_bin12</strain>
    </source>
</reference>
<evidence type="ECO:0000259" key="2">
    <source>
        <dbReference type="Pfam" id="PF26607"/>
    </source>
</evidence>
<dbReference type="Proteomes" id="UP000248724">
    <property type="component" value="Unassembled WGS sequence"/>
</dbReference>
<gene>
    <name evidence="3" type="ORF">DLM65_07930</name>
</gene>
<dbReference type="Pfam" id="PF26607">
    <property type="entry name" value="DUF8189"/>
    <property type="match status" value="1"/>
</dbReference>
<accession>A0A2W5ZC41</accession>
<feature type="domain" description="PLL-like beta propeller" evidence="2">
    <location>
        <begin position="277"/>
        <end position="555"/>
    </location>
</feature>
<name>A0A2W5ZC41_9BACT</name>
<evidence type="ECO:0000313" key="3">
    <source>
        <dbReference type="EMBL" id="PZR80475.1"/>
    </source>
</evidence>
<evidence type="ECO:0000313" key="4">
    <source>
        <dbReference type="Proteomes" id="UP000248724"/>
    </source>
</evidence>